<comment type="caution">
    <text evidence="2">The sequence shown here is derived from an EMBL/GenBank/DDBJ whole genome shotgun (WGS) entry which is preliminary data.</text>
</comment>
<dbReference type="EMBL" id="JADGJQ010000111">
    <property type="protein sequence ID" value="KAJ3169078.1"/>
    <property type="molecule type" value="Genomic_DNA"/>
</dbReference>
<keyword evidence="1" id="KW-0472">Membrane</keyword>
<evidence type="ECO:0000313" key="2">
    <source>
        <dbReference type="EMBL" id="KAJ3169078.1"/>
    </source>
</evidence>
<accession>A0AAD5TCG7</accession>
<sequence>MGLRSGDGSRMSLFPRKRKNSTVNWGGLDVDFVFTIIVQSILLAADLVVYGKLLLTTEGSNKWVAMQLAYLQEAILLMVYLISTNIHVYYNWIPTVSYIMWYTQLLAFSYVSYTTIVLIRKSQTSKPQDAFTDARVRKDLNTTKNSLVPNTSTPGEP</sequence>
<reference evidence="2" key="1">
    <citation type="submission" date="2020-05" db="EMBL/GenBank/DDBJ databases">
        <title>Phylogenomic resolution of chytrid fungi.</title>
        <authorList>
            <person name="Stajich J.E."/>
            <person name="Amses K."/>
            <person name="Simmons R."/>
            <person name="Seto K."/>
            <person name="Myers J."/>
            <person name="Bonds A."/>
            <person name="Quandt C.A."/>
            <person name="Barry K."/>
            <person name="Liu P."/>
            <person name="Grigoriev I."/>
            <person name="Longcore J.E."/>
            <person name="James T.Y."/>
        </authorList>
    </citation>
    <scope>NUCLEOTIDE SEQUENCE</scope>
    <source>
        <strain evidence="2">JEL0379</strain>
    </source>
</reference>
<evidence type="ECO:0000313" key="3">
    <source>
        <dbReference type="Proteomes" id="UP001212152"/>
    </source>
</evidence>
<keyword evidence="1" id="KW-1133">Transmembrane helix</keyword>
<feature type="transmembrane region" description="Helical" evidence="1">
    <location>
        <begin position="74"/>
        <end position="93"/>
    </location>
</feature>
<dbReference type="AlphaFoldDB" id="A0AAD5TCG7"/>
<keyword evidence="1" id="KW-0812">Transmembrane</keyword>
<dbReference type="Proteomes" id="UP001212152">
    <property type="component" value="Unassembled WGS sequence"/>
</dbReference>
<proteinExistence type="predicted"/>
<feature type="transmembrane region" description="Helical" evidence="1">
    <location>
        <begin position="99"/>
        <end position="119"/>
    </location>
</feature>
<feature type="transmembrane region" description="Helical" evidence="1">
    <location>
        <begin position="32"/>
        <end position="53"/>
    </location>
</feature>
<evidence type="ECO:0000256" key="1">
    <source>
        <dbReference type="SAM" id="Phobius"/>
    </source>
</evidence>
<protein>
    <submittedName>
        <fullName evidence="2">Uncharacterized protein</fullName>
    </submittedName>
</protein>
<keyword evidence="3" id="KW-1185">Reference proteome</keyword>
<organism evidence="2 3">
    <name type="scientific">Geranomyces variabilis</name>
    <dbReference type="NCBI Taxonomy" id="109894"/>
    <lineage>
        <taxon>Eukaryota</taxon>
        <taxon>Fungi</taxon>
        <taxon>Fungi incertae sedis</taxon>
        <taxon>Chytridiomycota</taxon>
        <taxon>Chytridiomycota incertae sedis</taxon>
        <taxon>Chytridiomycetes</taxon>
        <taxon>Spizellomycetales</taxon>
        <taxon>Powellomycetaceae</taxon>
        <taxon>Geranomyces</taxon>
    </lineage>
</organism>
<gene>
    <name evidence="2" type="ORF">HDU87_000863</name>
</gene>
<name>A0AAD5TCG7_9FUNG</name>